<name>A0AAJ8E392_ASPNG</name>
<dbReference type="AlphaFoldDB" id="A0AAJ8E392"/>
<protein>
    <recommendedName>
        <fullName evidence="2">Zn(2)-C6 fungal-type domain-containing protein</fullName>
    </recommendedName>
</protein>
<accession>A0AAJ8E392</accession>
<evidence type="ECO:0000313" key="1">
    <source>
        <dbReference type="RefSeq" id="XP_059605269.1"/>
    </source>
</evidence>
<evidence type="ECO:0008006" key="2">
    <source>
        <dbReference type="Google" id="ProtNLM"/>
    </source>
</evidence>
<reference evidence="1" key="2">
    <citation type="submission" date="2025-08" db="UniProtKB">
        <authorList>
            <consortium name="RefSeq"/>
        </authorList>
    </citation>
    <scope>IDENTIFICATION</scope>
</reference>
<organism evidence="1">
    <name type="scientific">Aspergillus niger</name>
    <dbReference type="NCBI Taxonomy" id="5061"/>
    <lineage>
        <taxon>Eukaryota</taxon>
        <taxon>Fungi</taxon>
        <taxon>Dikarya</taxon>
        <taxon>Ascomycota</taxon>
        <taxon>Pezizomycotina</taxon>
        <taxon>Eurotiomycetes</taxon>
        <taxon>Eurotiomycetidae</taxon>
        <taxon>Eurotiales</taxon>
        <taxon>Aspergillaceae</taxon>
        <taxon>Aspergillus</taxon>
        <taxon>Aspergillus subgen. Circumdati</taxon>
    </lineage>
</organism>
<gene>
    <name evidence="1" type="ORF">An04g07950</name>
</gene>
<reference evidence="1" key="1">
    <citation type="submission" date="2025-02" db="EMBL/GenBank/DDBJ databases">
        <authorList>
            <consortium name="NCBI Genome Project"/>
        </authorList>
    </citation>
    <scope>NUCLEOTIDE SEQUENCE</scope>
</reference>
<sequence length="111" mass="12753">MRPPPAFNNHIPEENRQYQPIISTDSSIHQSQRIFTINKVILEYPHRQLLPKVSLGKCTGPPYCEICVRSGRTCVFESSKDRRRKGALQHAEKIFKSGADQDVCDLVDRMK</sequence>
<dbReference type="VEuPathDB" id="FungiDB:An04g07950"/>
<dbReference type="GeneID" id="84591007"/>
<dbReference type="RefSeq" id="XP_059605269.1">
    <property type="nucleotide sequence ID" value="XM_059747683.1"/>
</dbReference>
<dbReference type="KEGG" id="ang:An04g07950"/>
<proteinExistence type="predicted"/>